<dbReference type="RefSeq" id="WP_055226795.1">
    <property type="nucleotide sequence ID" value="NZ_CYYV01000004.1"/>
</dbReference>
<gene>
    <name evidence="1" type="ORF">ERS852406_00991</name>
</gene>
<protein>
    <submittedName>
        <fullName evidence="1">Uncharacterized protein</fullName>
    </submittedName>
</protein>
<evidence type="ECO:0000313" key="1">
    <source>
        <dbReference type="EMBL" id="CUN95456.1"/>
    </source>
</evidence>
<reference evidence="1 2" key="1">
    <citation type="submission" date="2015-09" db="EMBL/GenBank/DDBJ databases">
        <authorList>
            <consortium name="Pathogen Informatics"/>
        </authorList>
    </citation>
    <scope>NUCLEOTIDE SEQUENCE [LARGE SCALE GENOMIC DNA]</scope>
    <source>
        <strain evidence="1 2">2789STDY5608849</strain>
    </source>
</reference>
<accession>A0A174B6S2</accession>
<organism evidence="1 2">
    <name type="scientific">Fusicatenibacter saccharivorans</name>
    <dbReference type="NCBI Taxonomy" id="1150298"/>
    <lineage>
        <taxon>Bacteria</taxon>
        <taxon>Bacillati</taxon>
        <taxon>Bacillota</taxon>
        <taxon>Clostridia</taxon>
        <taxon>Lachnospirales</taxon>
        <taxon>Lachnospiraceae</taxon>
        <taxon>Fusicatenibacter</taxon>
    </lineage>
</organism>
<dbReference type="Proteomes" id="UP000095706">
    <property type="component" value="Unassembled WGS sequence"/>
</dbReference>
<sequence length="112" mass="12292">MKYPCLVPKSFCKTEIHLSMDREGTTKYGDPLPAVEYNGKCNYQDSAKSVMTFEKKLAQISGTALFPGDICPELAVICGGSAEVFGAKRRILQGRKARNPDGTVNYTEVLLI</sequence>
<evidence type="ECO:0000313" key="2">
    <source>
        <dbReference type="Proteomes" id="UP000095706"/>
    </source>
</evidence>
<dbReference type="AlphaFoldDB" id="A0A174B6S2"/>
<name>A0A174B6S2_9FIRM</name>
<dbReference type="EMBL" id="CYYV01000004">
    <property type="protein sequence ID" value="CUN95456.1"/>
    <property type="molecule type" value="Genomic_DNA"/>
</dbReference>
<proteinExistence type="predicted"/>